<gene>
    <name evidence="2" type="ORF">V1478_010900</name>
</gene>
<dbReference type="Proteomes" id="UP001607302">
    <property type="component" value="Unassembled WGS sequence"/>
</dbReference>
<sequence>MSHLHQNTATKSLSLRILSSCLAVTSSITDSPSLLAPPVLPPPRDPEESSCCFVLATASTRPIVPVIARKTVKRVCHRYDYNDDNDNDDDDNDDDDDEDEDEDDQRNAIYLTDLEIYIVMKCDVRKISIILAFDTITFEIQIRIYYDLLSSADALVSLSSLGVCRFLLSSIYGFDLINKYLSEVGRSS</sequence>
<protein>
    <submittedName>
        <fullName evidence="2">Uncharacterized protein</fullName>
    </submittedName>
</protein>
<keyword evidence="3" id="KW-1185">Reference proteome</keyword>
<evidence type="ECO:0000313" key="2">
    <source>
        <dbReference type="EMBL" id="KAL2719438.1"/>
    </source>
</evidence>
<organism evidence="2 3">
    <name type="scientific">Vespula squamosa</name>
    <name type="common">Southern yellow jacket</name>
    <name type="synonym">Wasp</name>
    <dbReference type="NCBI Taxonomy" id="30214"/>
    <lineage>
        <taxon>Eukaryota</taxon>
        <taxon>Metazoa</taxon>
        <taxon>Ecdysozoa</taxon>
        <taxon>Arthropoda</taxon>
        <taxon>Hexapoda</taxon>
        <taxon>Insecta</taxon>
        <taxon>Pterygota</taxon>
        <taxon>Neoptera</taxon>
        <taxon>Endopterygota</taxon>
        <taxon>Hymenoptera</taxon>
        <taxon>Apocrita</taxon>
        <taxon>Aculeata</taxon>
        <taxon>Vespoidea</taxon>
        <taxon>Vespidae</taxon>
        <taxon>Vespinae</taxon>
        <taxon>Vespula</taxon>
    </lineage>
</organism>
<proteinExistence type="predicted"/>
<name>A0ABD2AFP7_VESSQ</name>
<evidence type="ECO:0000313" key="3">
    <source>
        <dbReference type="Proteomes" id="UP001607302"/>
    </source>
</evidence>
<reference evidence="2 3" key="1">
    <citation type="journal article" date="2024" name="Ann. Entomol. Soc. Am.">
        <title>Genomic analyses of the southern and eastern yellowjacket wasps (Hymenoptera: Vespidae) reveal evolutionary signatures of social life.</title>
        <authorList>
            <person name="Catto M.A."/>
            <person name="Caine P.B."/>
            <person name="Orr S.E."/>
            <person name="Hunt B.G."/>
            <person name="Goodisman M.A.D."/>
        </authorList>
    </citation>
    <scope>NUCLEOTIDE SEQUENCE [LARGE SCALE GENOMIC DNA]</scope>
    <source>
        <strain evidence="2">233</strain>
        <tissue evidence="2">Head and thorax</tissue>
    </source>
</reference>
<feature type="region of interest" description="Disordered" evidence="1">
    <location>
        <begin position="83"/>
        <end position="104"/>
    </location>
</feature>
<dbReference type="EMBL" id="JAUDFV010000149">
    <property type="protein sequence ID" value="KAL2719438.1"/>
    <property type="molecule type" value="Genomic_DNA"/>
</dbReference>
<comment type="caution">
    <text evidence="2">The sequence shown here is derived from an EMBL/GenBank/DDBJ whole genome shotgun (WGS) entry which is preliminary data.</text>
</comment>
<accession>A0ABD2AFP7</accession>
<dbReference type="AlphaFoldDB" id="A0ABD2AFP7"/>
<evidence type="ECO:0000256" key="1">
    <source>
        <dbReference type="SAM" id="MobiDB-lite"/>
    </source>
</evidence>